<dbReference type="Gene3D" id="3.90.640.20">
    <property type="entry name" value="Heat-shock cognate protein, ATPase"/>
    <property type="match status" value="1"/>
</dbReference>
<accession>A0AAW8J9M0</accession>
<gene>
    <name evidence="1" type="ORF">RFH47_13715</name>
</gene>
<dbReference type="AlphaFoldDB" id="A0AAW8J9M0"/>
<dbReference type="Proteomes" id="UP001243844">
    <property type="component" value="Unassembled WGS sequence"/>
</dbReference>
<dbReference type="PROSITE" id="PS51257">
    <property type="entry name" value="PROKAR_LIPOPROTEIN"/>
    <property type="match status" value="1"/>
</dbReference>
<proteinExistence type="predicted"/>
<evidence type="ECO:0000313" key="2">
    <source>
        <dbReference type="Proteomes" id="UP001243844"/>
    </source>
</evidence>
<comment type="caution">
    <text evidence="1">The sequence shown here is derived from an EMBL/GenBank/DDBJ whole genome shotgun (WGS) entry which is preliminary data.</text>
</comment>
<dbReference type="RefSeq" id="WP_308981913.1">
    <property type="nucleotide sequence ID" value="NZ_JAVIDL010000033.1"/>
</dbReference>
<dbReference type="EMBL" id="JAVIDL010000033">
    <property type="protein sequence ID" value="MDQ8936777.1"/>
    <property type="molecule type" value="Genomic_DNA"/>
</dbReference>
<protein>
    <recommendedName>
        <fullName evidence="3">DUF3298 domain-containing protein</fullName>
    </recommendedName>
</protein>
<sequence>MKLKQLSVLLAVTSLIGLLVGCDSNNKPEQLSRSESSTQQQPEQVLPYLDVQQQPLLEGLPACEKKACVDFSIQTLHTQDVWLNDWIAQRLANVIALQVGQNNPVNLSQSLISYAEKSREWQKEFDQNQPFKLSIQSKIAAQRNQYVLLQLAVDSQQGDTHVTQRQYFNVADRKLKRSINLIEIVKQQQIKQLDQWVQKEYNAWLKKQNKVARASSEKHLDWKNADWFFDHEGIGLHYRMNQIAIDANPLDIYLTRKQTQDILKDDIFQAMF</sequence>
<dbReference type="Gene3D" id="3.30.565.40">
    <property type="entry name" value="Fervidobacterium nodosum Rt17-B1 like"/>
    <property type="match status" value="1"/>
</dbReference>
<dbReference type="InterPro" id="IPR037126">
    <property type="entry name" value="PdaC/RsiV-like_sf"/>
</dbReference>
<organism evidence="1 2">
    <name type="scientific">Acinetobacter rudis</name>
    <dbReference type="NCBI Taxonomy" id="632955"/>
    <lineage>
        <taxon>Bacteria</taxon>
        <taxon>Pseudomonadati</taxon>
        <taxon>Pseudomonadota</taxon>
        <taxon>Gammaproteobacteria</taxon>
        <taxon>Moraxellales</taxon>
        <taxon>Moraxellaceae</taxon>
        <taxon>Acinetobacter</taxon>
    </lineage>
</organism>
<evidence type="ECO:0008006" key="3">
    <source>
        <dbReference type="Google" id="ProtNLM"/>
    </source>
</evidence>
<evidence type="ECO:0000313" key="1">
    <source>
        <dbReference type="EMBL" id="MDQ8936777.1"/>
    </source>
</evidence>
<reference evidence="1" key="1">
    <citation type="submission" date="2023-08" db="EMBL/GenBank/DDBJ databases">
        <title>Emergence of clinically-relevant ST2 carbapenem-resistant Acinetobacter baumannii strains in hospital sewages in Zhejiang, East of China.</title>
        <authorList>
            <person name="Kaichao C."/>
            <person name="Zhang R."/>
        </authorList>
    </citation>
    <scope>NUCLEOTIDE SEQUENCE</scope>
    <source>
        <strain evidence="1">M-RB-37</strain>
    </source>
</reference>
<name>A0AAW8J9M0_9GAMM</name>